<evidence type="ECO:0000313" key="2">
    <source>
        <dbReference type="Proteomes" id="UP000559256"/>
    </source>
</evidence>
<comment type="caution">
    <text evidence="1">The sequence shown here is derived from an EMBL/GenBank/DDBJ whole genome shotgun (WGS) entry which is preliminary data.</text>
</comment>
<proteinExistence type="predicted"/>
<reference evidence="1 2" key="1">
    <citation type="journal article" date="2020" name="ISME J.">
        <title>Uncovering the hidden diversity of litter-decomposition mechanisms in mushroom-forming fungi.</title>
        <authorList>
            <person name="Floudas D."/>
            <person name="Bentzer J."/>
            <person name="Ahren D."/>
            <person name="Johansson T."/>
            <person name="Persson P."/>
            <person name="Tunlid A."/>
        </authorList>
    </citation>
    <scope>NUCLEOTIDE SEQUENCE [LARGE SCALE GENOMIC DNA]</scope>
    <source>
        <strain evidence="1 2">CBS 291.85</strain>
    </source>
</reference>
<dbReference type="AlphaFoldDB" id="A0A8H5CCG6"/>
<name>A0A8H5CCG6_9AGAR</name>
<dbReference type="Proteomes" id="UP000559256">
    <property type="component" value="Unassembled WGS sequence"/>
</dbReference>
<gene>
    <name evidence="1" type="ORF">D9758_013314</name>
</gene>
<keyword evidence="2" id="KW-1185">Reference proteome</keyword>
<organism evidence="1 2">
    <name type="scientific">Tetrapyrgos nigripes</name>
    <dbReference type="NCBI Taxonomy" id="182062"/>
    <lineage>
        <taxon>Eukaryota</taxon>
        <taxon>Fungi</taxon>
        <taxon>Dikarya</taxon>
        <taxon>Basidiomycota</taxon>
        <taxon>Agaricomycotina</taxon>
        <taxon>Agaricomycetes</taxon>
        <taxon>Agaricomycetidae</taxon>
        <taxon>Agaricales</taxon>
        <taxon>Marasmiineae</taxon>
        <taxon>Marasmiaceae</taxon>
        <taxon>Tetrapyrgos</taxon>
    </lineage>
</organism>
<evidence type="ECO:0000313" key="1">
    <source>
        <dbReference type="EMBL" id="KAF5339272.1"/>
    </source>
</evidence>
<dbReference type="EMBL" id="JAACJM010000186">
    <property type="protein sequence ID" value="KAF5339272.1"/>
    <property type="molecule type" value="Genomic_DNA"/>
</dbReference>
<sequence length="88" mass="9655">MVMIAFILHHVTTTITALLSLLFSVSISRSRSRGLTEMPVLLSGSRQHGSNLLGFSHLLTAMTIPTRLILPTPLKAKLKPRLAHQQEG</sequence>
<accession>A0A8H5CCG6</accession>
<protein>
    <submittedName>
        <fullName evidence="1">Uncharacterized protein</fullName>
    </submittedName>
</protein>